<evidence type="ECO:0000313" key="4">
    <source>
        <dbReference type="Proteomes" id="UP001432322"/>
    </source>
</evidence>
<keyword evidence="4" id="KW-1185">Reference proteome</keyword>
<organism evidence="3 4">
    <name type="scientific">Pristionchus fissidentatus</name>
    <dbReference type="NCBI Taxonomy" id="1538716"/>
    <lineage>
        <taxon>Eukaryota</taxon>
        <taxon>Metazoa</taxon>
        <taxon>Ecdysozoa</taxon>
        <taxon>Nematoda</taxon>
        <taxon>Chromadorea</taxon>
        <taxon>Rhabditida</taxon>
        <taxon>Rhabditina</taxon>
        <taxon>Diplogasteromorpha</taxon>
        <taxon>Diplogasteroidea</taxon>
        <taxon>Neodiplogasteridae</taxon>
        <taxon>Pristionchus</taxon>
    </lineage>
</organism>
<accession>A0AAV5VC74</accession>
<comment type="caution">
    <text evidence="3">The sequence shown here is derived from an EMBL/GenBank/DDBJ whole genome shotgun (WGS) entry which is preliminary data.</text>
</comment>
<feature type="non-terminal residue" evidence="3">
    <location>
        <position position="1"/>
    </location>
</feature>
<dbReference type="AlphaFoldDB" id="A0AAV5VC74"/>
<proteinExistence type="predicted"/>
<evidence type="ECO:0000256" key="2">
    <source>
        <dbReference type="SAM" id="SignalP"/>
    </source>
</evidence>
<keyword evidence="2" id="KW-0732">Signal</keyword>
<dbReference type="Proteomes" id="UP001432322">
    <property type="component" value="Unassembled WGS sequence"/>
</dbReference>
<reference evidence="3" key="1">
    <citation type="submission" date="2023-10" db="EMBL/GenBank/DDBJ databases">
        <title>Genome assembly of Pristionchus species.</title>
        <authorList>
            <person name="Yoshida K."/>
            <person name="Sommer R.J."/>
        </authorList>
    </citation>
    <scope>NUCLEOTIDE SEQUENCE</scope>
    <source>
        <strain evidence="3">RS5133</strain>
    </source>
</reference>
<feature type="signal peptide" evidence="2">
    <location>
        <begin position="1"/>
        <end position="18"/>
    </location>
</feature>
<feature type="region of interest" description="Disordered" evidence="1">
    <location>
        <begin position="103"/>
        <end position="154"/>
    </location>
</feature>
<name>A0AAV5VC74_9BILA</name>
<evidence type="ECO:0000256" key="1">
    <source>
        <dbReference type="SAM" id="MobiDB-lite"/>
    </source>
</evidence>
<feature type="non-terminal residue" evidence="3">
    <location>
        <position position="355"/>
    </location>
</feature>
<dbReference type="EMBL" id="BTSY01000002">
    <property type="protein sequence ID" value="GMT16049.1"/>
    <property type="molecule type" value="Genomic_DNA"/>
</dbReference>
<sequence>LVAIVMGLLSFIPNVIKGIFGGGGGGGNSGGAQINPELEKERMKTDLEKMRMNAEAMQTMQQQNAAAAAEMRTTFNEAMKSAEQAASNRESALRKDREELMEAQKRRETEMQKASAEERTKLREENLAQLKAKDDEIREHREESQRERREAQDKFEAAKAEMQLVERTLRERMVEQAEATTKAMLELSEKHGIQMNELQEKRIEDVKDHTKKVETLFKQQLDIAAASAQMQIKMTIEHYKSNEHLAIVDYRNSLRTHFDYMRYGHAQSIQCLTAACEDDSSGTIGTAKGSMTILVSAISRFEMAMSSVLAAIDRAGSVPIDIKMEQQKFLEAVSKLLSAYQSRINRMLGGLSATV</sequence>
<gene>
    <name evidence="3" type="ORF">PFISCL1PPCAC_7346</name>
</gene>
<protein>
    <submittedName>
        <fullName evidence="3">Uncharacterized protein</fullName>
    </submittedName>
</protein>
<evidence type="ECO:0000313" key="3">
    <source>
        <dbReference type="EMBL" id="GMT16049.1"/>
    </source>
</evidence>
<feature type="chain" id="PRO_5043775405" evidence="2">
    <location>
        <begin position="19"/>
        <end position="355"/>
    </location>
</feature>